<evidence type="ECO:0000313" key="1">
    <source>
        <dbReference type="EMBL" id="BFO20985.1"/>
    </source>
</evidence>
<name>A0AAT9HTK3_9ACTN</name>
<gene>
    <name evidence="1" type="ORF">SHKM778_73730</name>
</gene>
<organism evidence="1">
    <name type="scientific">Streptomyces haneummycinicus</name>
    <dbReference type="NCBI Taxonomy" id="3074435"/>
    <lineage>
        <taxon>Bacteria</taxon>
        <taxon>Bacillati</taxon>
        <taxon>Actinomycetota</taxon>
        <taxon>Actinomycetes</taxon>
        <taxon>Kitasatosporales</taxon>
        <taxon>Streptomycetaceae</taxon>
        <taxon>Streptomyces</taxon>
    </lineage>
</organism>
<sequence>MVPISGPNVDSWIDEMSRLASRFVAGFETMYGYPPGEHYVTRVADSGGRDALAAALRDAGARDLIEFYSHVAQISLPDVGPGFFVDEAEYVVEGCAALSQHR</sequence>
<accession>A0AAT9HTK3</accession>
<dbReference type="EMBL" id="AP035768">
    <property type="protein sequence ID" value="BFO20985.1"/>
    <property type="molecule type" value="Genomic_DNA"/>
</dbReference>
<reference evidence="1" key="1">
    <citation type="submission" date="2024-06" db="EMBL/GenBank/DDBJ databases">
        <authorList>
            <consortium name="consrtm"/>
            <person name="Uemura M."/>
            <person name="Terahara T."/>
        </authorList>
    </citation>
    <scope>NUCLEOTIDE SEQUENCE</scope>
    <source>
        <strain evidence="1">KM77-8</strain>
    </source>
</reference>
<proteinExistence type="predicted"/>
<reference evidence="1" key="2">
    <citation type="submission" date="2024-07" db="EMBL/GenBank/DDBJ databases">
        <title>Streptomyces haneummycinica sp. nov., a new antibiotic-producing actinobacterium isolated from marine sediment.</title>
        <authorList>
            <person name="Uemura M."/>
            <person name="Hamada M."/>
            <person name="Hirano S."/>
            <person name="Kobayashi K."/>
            <person name="Ohshiro T."/>
            <person name="Kobayashi T."/>
            <person name="Terahara T."/>
        </authorList>
    </citation>
    <scope>NUCLEOTIDE SEQUENCE</scope>
    <source>
        <strain evidence="1">KM77-8</strain>
    </source>
</reference>
<dbReference type="AlphaFoldDB" id="A0AAT9HTK3"/>
<protein>
    <submittedName>
        <fullName evidence="1">Uncharacterized protein</fullName>
    </submittedName>
</protein>